<comment type="similarity">
    <text evidence="2">Belongs to the CRISP family.</text>
</comment>
<evidence type="ECO:0000256" key="2">
    <source>
        <dbReference type="ARBA" id="ARBA00009923"/>
    </source>
</evidence>
<dbReference type="InterPro" id="IPR018244">
    <property type="entry name" value="Allrgn_V5/Tpx1_CS"/>
</dbReference>
<organism evidence="9 10">
    <name type="scientific">Phtheirospermum japonicum</name>
    <dbReference type="NCBI Taxonomy" id="374723"/>
    <lineage>
        <taxon>Eukaryota</taxon>
        <taxon>Viridiplantae</taxon>
        <taxon>Streptophyta</taxon>
        <taxon>Embryophyta</taxon>
        <taxon>Tracheophyta</taxon>
        <taxon>Spermatophyta</taxon>
        <taxon>Magnoliopsida</taxon>
        <taxon>eudicotyledons</taxon>
        <taxon>Gunneridae</taxon>
        <taxon>Pentapetalae</taxon>
        <taxon>asterids</taxon>
        <taxon>lamiids</taxon>
        <taxon>Lamiales</taxon>
        <taxon>Orobanchaceae</taxon>
        <taxon>Orobanchaceae incertae sedis</taxon>
        <taxon>Phtheirospermum</taxon>
    </lineage>
</organism>
<keyword evidence="4" id="KW-0611">Plant defense</keyword>
<dbReference type="AlphaFoldDB" id="A0A830BWH1"/>
<dbReference type="GO" id="GO:0005576">
    <property type="term" value="C:extracellular region"/>
    <property type="evidence" value="ECO:0007669"/>
    <property type="project" value="InterPro"/>
</dbReference>
<evidence type="ECO:0000256" key="3">
    <source>
        <dbReference type="ARBA" id="ARBA00022729"/>
    </source>
</evidence>
<proteinExistence type="inferred from homology"/>
<protein>
    <submittedName>
        <fullName evidence="9">Pathogenesis-related protein 1c</fullName>
    </submittedName>
</protein>
<evidence type="ECO:0000256" key="5">
    <source>
        <dbReference type="ARBA" id="ARBA00023157"/>
    </source>
</evidence>
<dbReference type="OrthoDB" id="337038at2759"/>
<dbReference type="Pfam" id="PF00188">
    <property type="entry name" value="CAP"/>
    <property type="match status" value="1"/>
</dbReference>
<evidence type="ECO:0000256" key="1">
    <source>
        <dbReference type="ARBA" id="ARBA00003143"/>
    </source>
</evidence>
<gene>
    <name evidence="9" type="ORF">PHJA_001011100</name>
</gene>
<keyword evidence="5" id="KW-1015">Disulfide bond</keyword>
<comment type="function">
    <text evidence="1">Probably involved in the defense reaction of plants against pathogens.</text>
</comment>
<dbReference type="SUPFAM" id="SSF55797">
    <property type="entry name" value="PR-1-like"/>
    <property type="match status" value="1"/>
</dbReference>
<keyword evidence="7" id="KW-1133">Transmembrane helix</keyword>
<dbReference type="PROSITE" id="PS01010">
    <property type="entry name" value="CRISP_2"/>
    <property type="match status" value="1"/>
</dbReference>
<dbReference type="Gene3D" id="3.40.33.10">
    <property type="entry name" value="CAP"/>
    <property type="match status" value="1"/>
</dbReference>
<keyword evidence="7" id="KW-0472">Membrane</keyword>
<feature type="domain" description="SCP" evidence="8">
    <location>
        <begin position="31"/>
        <end position="169"/>
    </location>
</feature>
<evidence type="ECO:0000313" key="9">
    <source>
        <dbReference type="EMBL" id="GFP88674.1"/>
    </source>
</evidence>
<evidence type="ECO:0000313" key="10">
    <source>
        <dbReference type="Proteomes" id="UP000653305"/>
    </source>
</evidence>
<evidence type="ECO:0000256" key="6">
    <source>
        <dbReference type="ARBA" id="ARBA00023265"/>
    </source>
</evidence>
<dbReference type="InterPro" id="IPR001283">
    <property type="entry name" value="CRISP-related"/>
</dbReference>
<evidence type="ECO:0000256" key="4">
    <source>
        <dbReference type="ARBA" id="ARBA00022821"/>
    </source>
</evidence>
<dbReference type="EMBL" id="BMAC01000170">
    <property type="protein sequence ID" value="GFP88674.1"/>
    <property type="molecule type" value="Genomic_DNA"/>
</dbReference>
<accession>A0A830BWH1</accession>
<feature type="transmembrane region" description="Helical" evidence="7">
    <location>
        <begin position="7"/>
        <end position="25"/>
    </location>
</feature>
<dbReference type="PROSITE" id="PS01009">
    <property type="entry name" value="CRISP_1"/>
    <property type="match status" value="1"/>
</dbReference>
<evidence type="ECO:0000256" key="7">
    <source>
        <dbReference type="SAM" id="Phobius"/>
    </source>
</evidence>
<dbReference type="FunFam" id="3.40.33.10:FF:000006">
    <property type="entry name" value="Putative pathogenesis-related protein 1"/>
    <property type="match status" value="1"/>
</dbReference>
<dbReference type="PANTHER" id="PTHR10334">
    <property type="entry name" value="CYSTEINE-RICH SECRETORY PROTEIN-RELATED"/>
    <property type="match status" value="1"/>
</dbReference>
<name>A0A830BWH1_9LAMI</name>
<dbReference type="PRINTS" id="PR00838">
    <property type="entry name" value="V5ALLERGEN"/>
</dbReference>
<keyword evidence="10" id="KW-1185">Reference proteome</keyword>
<dbReference type="PRINTS" id="PR00837">
    <property type="entry name" value="V5TPXLIKE"/>
</dbReference>
<dbReference type="InterPro" id="IPR035940">
    <property type="entry name" value="CAP_sf"/>
</dbReference>
<dbReference type="CDD" id="cd05381">
    <property type="entry name" value="CAP_PR-1"/>
    <property type="match status" value="1"/>
</dbReference>
<keyword evidence="3" id="KW-0732">Signal</keyword>
<keyword evidence="7" id="KW-0812">Transmembrane</keyword>
<comment type="caution">
    <text evidence="9">The sequence shown here is derived from an EMBL/GenBank/DDBJ whole genome shotgun (WGS) entry which is preliminary data.</text>
</comment>
<reference evidence="9" key="1">
    <citation type="submission" date="2020-07" db="EMBL/GenBank/DDBJ databases">
        <title>Ethylene signaling mediates host invasion by parasitic plants.</title>
        <authorList>
            <person name="Yoshida S."/>
        </authorList>
    </citation>
    <scope>NUCLEOTIDE SEQUENCE</scope>
    <source>
        <strain evidence="9">Okayama</strain>
    </source>
</reference>
<dbReference type="InterPro" id="IPR002413">
    <property type="entry name" value="V5_allergen-like"/>
</dbReference>
<dbReference type="GO" id="GO:0098542">
    <property type="term" value="P:defense response to other organism"/>
    <property type="evidence" value="ECO:0007669"/>
    <property type="project" value="UniProtKB-ARBA"/>
</dbReference>
<dbReference type="InterPro" id="IPR014044">
    <property type="entry name" value="CAP_dom"/>
</dbReference>
<dbReference type="SMART" id="SM00198">
    <property type="entry name" value="SCP"/>
    <property type="match status" value="1"/>
</dbReference>
<evidence type="ECO:0000259" key="8">
    <source>
        <dbReference type="SMART" id="SM00198"/>
    </source>
</evidence>
<sequence>MEIHRKFSLAIHFLVVLIIITMLQYPCLGQNSQQDYLDAHNAARATVGGPGGVGNMTWDDDVAAFAQSYANERMSDCSLTHSGTELYGENIAAGTGVPPLTGAAAVNLWVNESSYYDYASNQCIGGQMCEHYTQVVWRASVRLGCARVECYNGGVFVTCNYDPPGNYNGQRPY</sequence>
<keyword evidence="6" id="KW-0568">Pathogenesis-related protein</keyword>
<dbReference type="Proteomes" id="UP000653305">
    <property type="component" value="Unassembled WGS sequence"/>
</dbReference>